<dbReference type="EMBL" id="CATOUU010000889">
    <property type="protein sequence ID" value="CAI9957622.1"/>
    <property type="molecule type" value="Genomic_DNA"/>
</dbReference>
<keyword evidence="3" id="KW-1185">Reference proteome</keyword>
<organism evidence="1">
    <name type="scientific">Hexamita inflata</name>
    <dbReference type="NCBI Taxonomy" id="28002"/>
    <lineage>
        <taxon>Eukaryota</taxon>
        <taxon>Metamonada</taxon>
        <taxon>Diplomonadida</taxon>
        <taxon>Hexamitidae</taxon>
        <taxon>Hexamitinae</taxon>
        <taxon>Hexamita</taxon>
    </lineage>
</organism>
<evidence type="ECO:0000313" key="3">
    <source>
        <dbReference type="Proteomes" id="UP001642409"/>
    </source>
</evidence>
<reference evidence="1" key="1">
    <citation type="submission" date="2023-06" db="EMBL/GenBank/DDBJ databases">
        <authorList>
            <person name="Kurt Z."/>
        </authorList>
    </citation>
    <scope>NUCLEOTIDE SEQUENCE</scope>
</reference>
<sequence length="181" mass="21489">MQQHLSQLGTRTNIIDLGSYLCNYLWDDWYESWDWRISGHTQCFQVQSGEQCHNPLISLFLSYQFIPVQIRLLLKATSLQFINCIKSVFVFCSQKQKSNLIFTPKQCKFQYKDKKIHRKAGAQQADSFECSLLHDHSLRIAAFFQYNVKYLIYSFISRSYLRFTWDNNQQFIFIIIIAANI</sequence>
<comment type="caution">
    <text evidence="1">The sequence shown here is derived from an EMBL/GenBank/DDBJ whole genome shotgun (WGS) entry which is preliminary data.</text>
</comment>
<dbReference type="EMBL" id="CAXDID020000050">
    <property type="protein sequence ID" value="CAL6005342.1"/>
    <property type="molecule type" value="Genomic_DNA"/>
</dbReference>
<name>A0AA86QJP6_9EUKA</name>
<evidence type="ECO:0000313" key="2">
    <source>
        <dbReference type="EMBL" id="CAL6005342.1"/>
    </source>
</evidence>
<reference evidence="2 3" key="2">
    <citation type="submission" date="2024-07" db="EMBL/GenBank/DDBJ databases">
        <authorList>
            <person name="Akdeniz Z."/>
        </authorList>
    </citation>
    <scope>NUCLEOTIDE SEQUENCE [LARGE SCALE GENOMIC DNA]</scope>
</reference>
<dbReference type="AlphaFoldDB" id="A0AA86QJP6"/>
<evidence type="ECO:0000313" key="1">
    <source>
        <dbReference type="EMBL" id="CAI9957622.1"/>
    </source>
</evidence>
<protein>
    <submittedName>
        <fullName evidence="2">Hypothetical_protein</fullName>
    </submittedName>
</protein>
<accession>A0AA86QJP6</accession>
<dbReference type="Proteomes" id="UP001642409">
    <property type="component" value="Unassembled WGS sequence"/>
</dbReference>
<gene>
    <name evidence="2" type="ORF">HINF_LOCUS19326</name>
    <name evidence="1" type="ORF">HINF_LOCUS45267</name>
</gene>
<proteinExistence type="predicted"/>